<proteinExistence type="predicted"/>
<keyword evidence="3" id="KW-1185">Reference proteome</keyword>
<dbReference type="RefSeq" id="XP_007705163.1">
    <property type="nucleotide sequence ID" value="XM_007706973.1"/>
</dbReference>
<reference evidence="3" key="2">
    <citation type="journal article" date="2013" name="PLoS Genet.">
        <title>Comparative genome structure, secondary metabolite, and effector coding capacity across Cochliobolus pathogens.</title>
        <authorList>
            <person name="Condon B.J."/>
            <person name="Leng Y."/>
            <person name="Wu D."/>
            <person name="Bushley K.E."/>
            <person name="Ohm R.A."/>
            <person name="Otillar R."/>
            <person name="Martin J."/>
            <person name="Schackwitz W."/>
            <person name="Grimwood J."/>
            <person name="MohdZainudin N."/>
            <person name="Xue C."/>
            <person name="Wang R."/>
            <person name="Manning V.A."/>
            <person name="Dhillon B."/>
            <person name="Tu Z.J."/>
            <person name="Steffenson B.J."/>
            <person name="Salamov A."/>
            <person name="Sun H."/>
            <person name="Lowry S."/>
            <person name="LaButti K."/>
            <person name="Han J."/>
            <person name="Copeland A."/>
            <person name="Lindquist E."/>
            <person name="Barry K."/>
            <person name="Schmutz J."/>
            <person name="Baker S.E."/>
            <person name="Ciuffetti L.M."/>
            <person name="Grigoriev I.V."/>
            <person name="Zhong S."/>
            <person name="Turgeon B.G."/>
        </authorList>
    </citation>
    <scope>NUCLEOTIDE SEQUENCE [LARGE SCALE GENOMIC DNA]</scope>
    <source>
        <strain evidence="3">ND90Pr / ATCC 201652</strain>
    </source>
</reference>
<name>M2SAA7_COCSN</name>
<dbReference type="EMBL" id="KB445653">
    <property type="protein sequence ID" value="EMD59460.1"/>
    <property type="molecule type" value="Genomic_DNA"/>
</dbReference>
<evidence type="ECO:0000256" key="1">
    <source>
        <dbReference type="SAM" id="MobiDB-lite"/>
    </source>
</evidence>
<feature type="region of interest" description="Disordered" evidence="1">
    <location>
        <begin position="143"/>
        <end position="165"/>
    </location>
</feature>
<dbReference type="KEGG" id="bsc:COCSADRAFT_194200"/>
<sequence length="165" mass="17603">MPVYAKWCLGNGNGSIRHAALRRRVQPSATASGASCTHSTIIVGDYMPLLGIATAASPQLNRPYLHTGILGCRNQRSSGMDLLPERRAGSNFLTGKTLADLIHPHSKQCTPRSLTPDPYPIHLACSHTFLRLLGHSALGNTPCSDGPKDSHERAGIAADQETGNN</sequence>
<dbReference type="HOGENOM" id="CLU_1610613_0_0_1"/>
<dbReference type="Proteomes" id="UP000016934">
    <property type="component" value="Unassembled WGS sequence"/>
</dbReference>
<dbReference type="GeneID" id="19133880"/>
<organism evidence="2 3">
    <name type="scientific">Cochliobolus sativus (strain ND90Pr / ATCC 201652)</name>
    <name type="common">Common root rot and spot blotch fungus</name>
    <name type="synonym">Bipolaris sorokiniana</name>
    <dbReference type="NCBI Taxonomy" id="665912"/>
    <lineage>
        <taxon>Eukaryota</taxon>
        <taxon>Fungi</taxon>
        <taxon>Dikarya</taxon>
        <taxon>Ascomycota</taxon>
        <taxon>Pezizomycotina</taxon>
        <taxon>Dothideomycetes</taxon>
        <taxon>Pleosporomycetidae</taxon>
        <taxon>Pleosporales</taxon>
        <taxon>Pleosporineae</taxon>
        <taxon>Pleosporaceae</taxon>
        <taxon>Bipolaris</taxon>
    </lineage>
</organism>
<gene>
    <name evidence="2" type="ORF">COCSADRAFT_194200</name>
</gene>
<protein>
    <submittedName>
        <fullName evidence="2">Uncharacterized protein</fullName>
    </submittedName>
</protein>
<evidence type="ECO:0000313" key="3">
    <source>
        <dbReference type="Proteomes" id="UP000016934"/>
    </source>
</evidence>
<accession>M2SAA7</accession>
<dbReference type="AlphaFoldDB" id="M2SAA7"/>
<reference evidence="2 3" key="1">
    <citation type="journal article" date="2012" name="PLoS Pathog.">
        <title>Diverse lifestyles and strategies of plant pathogenesis encoded in the genomes of eighteen Dothideomycetes fungi.</title>
        <authorList>
            <person name="Ohm R.A."/>
            <person name="Feau N."/>
            <person name="Henrissat B."/>
            <person name="Schoch C.L."/>
            <person name="Horwitz B.A."/>
            <person name="Barry K.W."/>
            <person name="Condon B.J."/>
            <person name="Copeland A.C."/>
            <person name="Dhillon B."/>
            <person name="Glaser F."/>
            <person name="Hesse C.N."/>
            <person name="Kosti I."/>
            <person name="LaButti K."/>
            <person name="Lindquist E.A."/>
            <person name="Lucas S."/>
            <person name="Salamov A.A."/>
            <person name="Bradshaw R.E."/>
            <person name="Ciuffetti L."/>
            <person name="Hamelin R.C."/>
            <person name="Kema G.H.J."/>
            <person name="Lawrence C."/>
            <person name="Scott J.A."/>
            <person name="Spatafora J.W."/>
            <person name="Turgeon B.G."/>
            <person name="de Wit P.J.G.M."/>
            <person name="Zhong S."/>
            <person name="Goodwin S.B."/>
            <person name="Grigoriev I.V."/>
        </authorList>
    </citation>
    <scope>NUCLEOTIDE SEQUENCE [LARGE SCALE GENOMIC DNA]</scope>
    <source>
        <strain evidence="3">ND90Pr / ATCC 201652</strain>
    </source>
</reference>
<evidence type="ECO:0000313" key="2">
    <source>
        <dbReference type="EMBL" id="EMD59460.1"/>
    </source>
</evidence>